<name>A0AAU9CIC3_9BACT</name>
<dbReference type="PROSITE" id="PS52016">
    <property type="entry name" value="TONB_DEPENDENT_REC_3"/>
    <property type="match status" value="1"/>
</dbReference>
<dbReference type="Gene3D" id="2.60.40.1120">
    <property type="entry name" value="Carboxypeptidase-like, regulatory domain"/>
    <property type="match status" value="1"/>
</dbReference>
<evidence type="ECO:0000256" key="7">
    <source>
        <dbReference type="PROSITE-ProRule" id="PRU01360"/>
    </source>
</evidence>
<keyword evidence="6 7" id="KW-0998">Cell outer membrane</keyword>
<gene>
    <name evidence="9" type="ORF">FUAX_14520</name>
</gene>
<evidence type="ECO:0000313" key="10">
    <source>
        <dbReference type="Proteomes" id="UP001348817"/>
    </source>
</evidence>
<evidence type="ECO:0000256" key="4">
    <source>
        <dbReference type="ARBA" id="ARBA00022692"/>
    </source>
</evidence>
<evidence type="ECO:0000259" key="8">
    <source>
        <dbReference type="Pfam" id="PF07715"/>
    </source>
</evidence>
<comment type="similarity">
    <text evidence="7">Belongs to the TonB-dependent receptor family.</text>
</comment>
<accession>A0AAU9CIC3</accession>
<dbReference type="AlphaFoldDB" id="A0AAU9CIC3"/>
<dbReference type="InterPro" id="IPR023996">
    <property type="entry name" value="TonB-dep_OMP_SusC/RagA"/>
</dbReference>
<keyword evidence="3 7" id="KW-1134">Transmembrane beta strand</keyword>
<feature type="domain" description="TonB-dependent receptor plug" evidence="8">
    <location>
        <begin position="230"/>
        <end position="357"/>
    </location>
</feature>
<dbReference type="InterPro" id="IPR023997">
    <property type="entry name" value="TonB-dep_OMP_SusC/RagA_CS"/>
</dbReference>
<dbReference type="EMBL" id="AP025314">
    <property type="protein sequence ID" value="BDD09020.1"/>
    <property type="molecule type" value="Genomic_DNA"/>
</dbReference>
<organism evidence="9 10">
    <name type="scientific">Fulvitalea axinellae</name>
    <dbReference type="NCBI Taxonomy" id="1182444"/>
    <lineage>
        <taxon>Bacteria</taxon>
        <taxon>Pseudomonadati</taxon>
        <taxon>Bacteroidota</taxon>
        <taxon>Cytophagia</taxon>
        <taxon>Cytophagales</taxon>
        <taxon>Persicobacteraceae</taxon>
        <taxon>Fulvitalea</taxon>
    </lineage>
</organism>
<dbReference type="Pfam" id="PF13715">
    <property type="entry name" value="CarbopepD_reg_2"/>
    <property type="match status" value="1"/>
</dbReference>
<evidence type="ECO:0000256" key="5">
    <source>
        <dbReference type="ARBA" id="ARBA00023136"/>
    </source>
</evidence>
<keyword evidence="5 7" id="KW-0472">Membrane</keyword>
<keyword evidence="10" id="KW-1185">Reference proteome</keyword>
<sequence length="1154" mass="127920">MKVKLLRQIWFMSRLAIFGLVLQLVFLNVLLAKDGNAQNKSLNETFVELRSRNMSLKQVFSRIERETGFSFIYSRDLVDDTFIIEKDLDGTSLVEIFIGISQQTGIGFKRINDNIYLNQDKEWLEKLRYENSLRQQKGTNVSGIITDENGEPLPGVNVVIKGTGQGTATDLEGKYTVTAPKTAILVFQSIGYKPQEIAVGNQTQINLQLEPDTQQLNEVVVTAFGLEREKKSLGYSVQEIKAEGMAEVRSENVTSSLAGKVAGLQIGESSAGMGSGIRVTIRGNSSFEGKNSPLWVIDGVPFEDTGAQSSKISSSRWNTNDGGNSMIDLNPDDIENISVLKGPNAAALYGSRAANGVILVTTKSAKKTDGLRLELNTNFQTREAFDFFERQNVYGQGLGGNFDVNGLKSWGAKMEGQMIDSWRDPGKQVQYLPHDQAEDFFETGYSITNSMVLASGNEKRSFRFSAMDSDNEGISPYHRLHKNSLSLDLNQKFGKLNLRFKTTYMRNTQRAKESLGYGGDMLTFVTMPRNMRPEDLRRSEDENGMMVFYNKKKGTNDPYYRKGGGKNSKNRIIALINANYQVNDWLSARGRVSVDRRFNDKYNYNKPATPEEFASVGWGTYTESYTKGTSVNADVLLTAKKDINDFSFSGSVGSALTYQDQHTVTAKASEMQSKGLYSLNFGVAEKPSESQTEKEIQSILAFGQVGYKNYAFLDLTARNDWSSALPNAYDKGYFYWSANASLSVSDILEDNGMEMPNWFTYAKVRASYAEVGNDTDAYRVHVYVDNYKNAQGNQLMVKDYPSQSKFDDIKPEITTSKEVGLDMRFFQNRLGLDFTWYTKSTKNQIMSIQRAASSGYSSQFINAGEIQNNGIELSLNATPVKSGDFTWDLGFNFSRNKDKIIDLYTDAFGNEVTEKSLYGGDNLKIYAIEGGGFGELYGTSFSRTPEGQTIVNANGTPIIDRNKSTASGKNFGNINPDWIGSASTQLNYKGFYLSALINIKQGGLIYSYTESFAAHHGTSTATLPHREGGLIVPNSVVKSGEGYVPNTTPITAEQYWVAVTPTSGRQAVVDEFIHDASYVQLKEVSVGYNFSKKLLKKTPLKSARLSFVATNLGFISKEAPGSPFGFSSSLTGQAIEVSGLPLTRTYGFNLNVKF</sequence>
<dbReference type="InterPro" id="IPR008969">
    <property type="entry name" value="CarboxyPept-like_regulatory"/>
</dbReference>
<dbReference type="InterPro" id="IPR037066">
    <property type="entry name" value="Plug_dom_sf"/>
</dbReference>
<dbReference type="InterPro" id="IPR012910">
    <property type="entry name" value="Plug_dom"/>
</dbReference>
<evidence type="ECO:0000256" key="2">
    <source>
        <dbReference type="ARBA" id="ARBA00022448"/>
    </source>
</evidence>
<dbReference type="Pfam" id="PF07715">
    <property type="entry name" value="Plug"/>
    <property type="match status" value="1"/>
</dbReference>
<dbReference type="SUPFAM" id="SSF56935">
    <property type="entry name" value="Porins"/>
    <property type="match status" value="1"/>
</dbReference>
<dbReference type="NCBIfam" id="TIGR04056">
    <property type="entry name" value="OMP_RagA_SusC"/>
    <property type="match status" value="1"/>
</dbReference>
<dbReference type="GO" id="GO:0009279">
    <property type="term" value="C:cell outer membrane"/>
    <property type="evidence" value="ECO:0007669"/>
    <property type="project" value="UniProtKB-SubCell"/>
</dbReference>
<evidence type="ECO:0000256" key="3">
    <source>
        <dbReference type="ARBA" id="ARBA00022452"/>
    </source>
</evidence>
<dbReference type="Proteomes" id="UP001348817">
    <property type="component" value="Chromosome"/>
</dbReference>
<comment type="subcellular location">
    <subcellularLocation>
        <location evidence="1 7">Cell outer membrane</location>
        <topology evidence="1 7">Multi-pass membrane protein</topology>
    </subcellularLocation>
</comment>
<dbReference type="InterPro" id="IPR039426">
    <property type="entry name" value="TonB-dep_rcpt-like"/>
</dbReference>
<dbReference type="RefSeq" id="WP_338394244.1">
    <property type="nucleotide sequence ID" value="NZ_AP025314.1"/>
</dbReference>
<keyword evidence="2 7" id="KW-0813">Transport</keyword>
<dbReference type="NCBIfam" id="TIGR04057">
    <property type="entry name" value="SusC_RagA_signa"/>
    <property type="match status" value="1"/>
</dbReference>
<dbReference type="Gene3D" id="2.170.130.10">
    <property type="entry name" value="TonB-dependent receptor, plug domain"/>
    <property type="match status" value="1"/>
</dbReference>
<proteinExistence type="inferred from homology"/>
<keyword evidence="4 7" id="KW-0812">Transmembrane</keyword>
<dbReference type="InterPro" id="IPR036942">
    <property type="entry name" value="Beta-barrel_TonB_sf"/>
</dbReference>
<protein>
    <submittedName>
        <fullName evidence="9">SusC/RagA family TonB-linked outer membrane protein</fullName>
    </submittedName>
</protein>
<evidence type="ECO:0000313" key="9">
    <source>
        <dbReference type="EMBL" id="BDD09020.1"/>
    </source>
</evidence>
<evidence type="ECO:0000256" key="6">
    <source>
        <dbReference type="ARBA" id="ARBA00023237"/>
    </source>
</evidence>
<dbReference type="Gene3D" id="2.40.170.20">
    <property type="entry name" value="TonB-dependent receptor, beta-barrel domain"/>
    <property type="match status" value="1"/>
</dbReference>
<dbReference type="SUPFAM" id="SSF49464">
    <property type="entry name" value="Carboxypeptidase regulatory domain-like"/>
    <property type="match status" value="1"/>
</dbReference>
<evidence type="ECO:0000256" key="1">
    <source>
        <dbReference type="ARBA" id="ARBA00004571"/>
    </source>
</evidence>
<dbReference type="FunFam" id="2.60.40.1120:FF:000003">
    <property type="entry name" value="Outer membrane protein Omp121"/>
    <property type="match status" value="1"/>
</dbReference>
<reference evidence="9 10" key="1">
    <citation type="submission" date="2021-12" db="EMBL/GenBank/DDBJ databases">
        <title>Genome sequencing of bacteria with rrn-lacking chromosome and rrn-plasmid.</title>
        <authorList>
            <person name="Anda M."/>
            <person name="Iwasaki W."/>
        </authorList>
    </citation>
    <scope>NUCLEOTIDE SEQUENCE [LARGE SCALE GENOMIC DNA]</scope>
    <source>
        <strain evidence="9 10">DSM 100852</strain>
    </source>
</reference>
<dbReference type="KEGG" id="fax:FUAX_14520"/>